<feature type="compositionally biased region" description="Basic and acidic residues" evidence="1">
    <location>
        <begin position="144"/>
        <end position="158"/>
    </location>
</feature>
<organism evidence="2 3">
    <name type="scientific">Calocera cornea HHB12733</name>
    <dbReference type="NCBI Taxonomy" id="1353952"/>
    <lineage>
        <taxon>Eukaryota</taxon>
        <taxon>Fungi</taxon>
        <taxon>Dikarya</taxon>
        <taxon>Basidiomycota</taxon>
        <taxon>Agaricomycotina</taxon>
        <taxon>Dacrymycetes</taxon>
        <taxon>Dacrymycetales</taxon>
        <taxon>Dacrymycetaceae</taxon>
        <taxon>Calocera</taxon>
    </lineage>
</organism>
<evidence type="ECO:0000313" key="3">
    <source>
        <dbReference type="Proteomes" id="UP000076842"/>
    </source>
</evidence>
<evidence type="ECO:0000256" key="1">
    <source>
        <dbReference type="SAM" id="MobiDB-lite"/>
    </source>
</evidence>
<dbReference type="OrthoDB" id="28357at2759"/>
<proteinExistence type="predicted"/>
<dbReference type="EMBL" id="KV424008">
    <property type="protein sequence ID" value="KZT54747.1"/>
    <property type="molecule type" value="Genomic_DNA"/>
</dbReference>
<gene>
    <name evidence="2" type="ORF">CALCODRAFT_375674</name>
</gene>
<name>A0A165EFA1_9BASI</name>
<feature type="compositionally biased region" description="Low complexity" evidence="1">
    <location>
        <begin position="90"/>
        <end position="105"/>
    </location>
</feature>
<evidence type="ECO:0000313" key="2">
    <source>
        <dbReference type="EMBL" id="KZT54747.1"/>
    </source>
</evidence>
<feature type="region of interest" description="Disordered" evidence="1">
    <location>
        <begin position="1"/>
        <end position="259"/>
    </location>
</feature>
<feature type="compositionally biased region" description="Low complexity" evidence="1">
    <location>
        <begin position="302"/>
        <end position="314"/>
    </location>
</feature>
<protein>
    <submittedName>
        <fullName evidence="2">Uncharacterized protein</fullName>
    </submittedName>
</protein>
<accession>A0A165EFA1</accession>
<sequence length="621" mass="65012">MSYPPNSYTHPHPHPYATASRASPRPPPSASASASQLQPSNSQRRRSTSLPYHSHAPLGPPTAPPRIPLPDVPRESLGLDDWPPRPPLALSPTSTSTSPTSPGRPQLLGPGIPAAPPITQSRSLPGTAAPEGRFPTLQEDDEEPPQRACDRDRVRRSTDSGASSELSAHSYLSGGAGSRPGSRASGRITPLPSGVMRRYSATGARSAGPTAPGTAVGAGGQGQSSRSKSRSRATSDGDGYASASAYGSPLLPSIALDPPTLEERERLRLLERERERSSSRTPGRARQMVGALIGSLNAHAYSSSNPPPALALAPSGGGAAAKAPGPPSPTKPMRTSPSLPQIPQHAPLTTPGGSEDWHASDPPTVRRKMSAPRVDTSGAVLGRDASLHRRSSVGLLGLSGRDVAIMAPGVVEESHGRARSNSKATVRAPSLLCCACLCLHTDTDGQCPTVIWQGHPGLSDQAPAGPLPARALAQRRLGRAPVPYRRVRRPPVRQDDVHTARAGRVAAYQARDGCDRAGGGAALYAFACPHAVILVLMGDDASADQLRSSKIPVAPTEPGQQAPVVHYRILEVDSKQVDWEMDTPAWPPWMPHVDGAFVLFDSTNRRNAYVAPAVGASCGAM</sequence>
<dbReference type="InParanoid" id="A0A165EFA1"/>
<feature type="compositionally biased region" description="Low complexity" evidence="1">
    <location>
        <begin position="206"/>
        <end position="215"/>
    </location>
</feature>
<dbReference type="AlphaFoldDB" id="A0A165EFA1"/>
<keyword evidence="3" id="KW-1185">Reference proteome</keyword>
<feature type="compositionally biased region" description="Low complexity" evidence="1">
    <location>
        <begin position="30"/>
        <end position="40"/>
    </location>
</feature>
<feature type="compositionally biased region" description="Pro residues" evidence="1">
    <location>
        <begin position="58"/>
        <end position="71"/>
    </location>
</feature>
<reference evidence="2 3" key="1">
    <citation type="journal article" date="2016" name="Mol. Biol. Evol.">
        <title>Comparative Genomics of Early-Diverging Mushroom-Forming Fungi Provides Insights into the Origins of Lignocellulose Decay Capabilities.</title>
        <authorList>
            <person name="Nagy L.G."/>
            <person name="Riley R."/>
            <person name="Tritt A."/>
            <person name="Adam C."/>
            <person name="Daum C."/>
            <person name="Floudas D."/>
            <person name="Sun H."/>
            <person name="Yadav J.S."/>
            <person name="Pangilinan J."/>
            <person name="Larsson K.H."/>
            <person name="Matsuura K."/>
            <person name="Barry K."/>
            <person name="Labutti K."/>
            <person name="Kuo R."/>
            <person name="Ohm R.A."/>
            <person name="Bhattacharya S.S."/>
            <person name="Shirouzu T."/>
            <person name="Yoshinaga Y."/>
            <person name="Martin F.M."/>
            <person name="Grigoriev I.V."/>
            <person name="Hibbett D.S."/>
        </authorList>
    </citation>
    <scope>NUCLEOTIDE SEQUENCE [LARGE SCALE GENOMIC DNA]</scope>
    <source>
        <strain evidence="2 3">HHB12733</strain>
    </source>
</reference>
<feature type="region of interest" description="Disordered" evidence="1">
    <location>
        <begin position="302"/>
        <end position="373"/>
    </location>
</feature>
<dbReference type="Proteomes" id="UP000076842">
    <property type="component" value="Unassembled WGS sequence"/>
</dbReference>